<reference evidence="7" key="1">
    <citation type="submission" date="2007-06" db="EMBL/GenBank/DDBJ databases">
        <title>Complete sequence of Marinomonas sp. MWYL1.</title>
        <authorList>
            <consortium name="US DOE Joint Genome Institute"/>
            <person name="Copeland A."/>
            <person name="Lucas S."/>
            <person name="Lapidus A."/>
            <person name="Barry K."/>
            <person name="Glavina del Rio T."/>
            <person name="Dalin E."/>
            <person name="Tice H."/>
            <person name="Pitluck S."/>
            <person name="Kiss H."/>
            <person name="Brettin T."/>
            <person name="Bruce D."/>
            <person name="Detter J.C."/>
            <person name="Han C."/>
            <person name="Schmutz J."/>
            <person name="Larimer F."/>
            <person name="Land M."/>
            <person name="Hauser L."/>
            <person name="Kyrpides N."/>
            <person name="Kim E."/>
            <person name="Johnston A.W.B."/>
            <person name="Todd J.D."/>
            <person name="Rogers R."/>
            <person name="Wexler M."/>
            <person name="Bond P.L."/>
            <person name="Li Y."/>
            <person name="Richardson P."/>
        </authorList>
    </citation>
    <scope>NUCLEOTIDE SEQUENCE [LARGE SCALE GENOMIC DNA]</scope>
    <source>
        <strain evidence="7">MWYL1</strain>
    </source>
</reference>
<sequence>MEELKLYAMTCGWITMPYGFFMAGETGNLAIPIPCYLIEHPKGTVLFDTGLELPLQSEDENVVKKALGGFAELTTVNFVPGEDVAKRLEAFGVDPLKINYVINSHLHFDHCGGNACIPNARIVIQKREWEAAKDEENIEKGIYVPRHYDLGHDRLEIDGEHDLFGDGSVVLIPSYGHTPGHQSLKVKLDGKEVVIAADACYLKASLEKMTLPDAMVVNDAQAMLNNFDLFKKLKAKGAFLLYGHDPKQSKSLTDGSIRQITAETLASLS</sequence>
<dbReference type="SMART" id="SM00849">
    <property type="entry name" value="Lactamase_B"/>
    <property type="match status" value="1"/>
</dbReference>
<dbReference type="InterPro" id="IPR036866">
    <property type="entry name" value="RibonucZ/Hydroxyglut_hydro"/>
</dbReference>
<dbReference type="eggNOG" id="COG0491">
    <property type="taxonomic scope" value="Bacteria"/>
</dbReference>
<comment type="cofactor">
    <cofactor evidence="1">
        <name>Zn(2+)</name>
        <dbReference type="ChEBI" id="CHEBI:29105"/>
    </cofactor>
</comment>
<organism evidence="7">
    <name type="scientific">Marinomonas sp. (strain MWYL1)</name>
    <dbReference type="NCBI Taxonomy" id="400668"/>
    <lineage>
        <taxon>Bacteria</taxon>
        <taxon>Pseudomonadati</taxon>
        <taxon>Pseudomonadota</taxon>
        <taxon>Gammaproteobacteria</taxon>
        <taxon>Oceanospirillales</taxon>
        <taxon>Oceanospirillaceae</taxon>
        <taxon>Marinomonas</taxon>
    </lineage>
</organism>
<comment type="similarity">
    <text evidence="2">Belongs to the metallo-beta-lactamase superfamily.</text>
</comment>
<evidence type="ECO:0000256" key="3">
    <source>
        <dbReference type="ARBA" id="ARBA00022723"/>
    </source>
</evidence>
<protein>
    <submittedName>
        <fullName evidence="7">Beta-lactamase domain protein</fullName>
    </submittedName>
</protein>
<evidence type="ECO:0000313" key="7">
    <source>
        <dbReference type="EMBL" id="ABR69113.1"/>
    </source>
</evidence>
<dbReference type="InterPro" id="IPR051013">
    <property type="entry name" value="MBL_superfamily_lactonases"/>
</dbReference>
<evidence type="ECO:0000256" key="2">
    <source>
        <dbReference type="ARBA" id="ARBA00007749"/>
    </source>
</evidence>
<keyword evidence="5" id="KW-0862">Zinc</keyword>
<dbReference type="HOGENOM" id="CLU_030571_3_2_6"/>
<dbReference type="CDD" id="cd07729">
    <property type="entry name" value="AHL_lactonase_MBL-fold"/>
    <property type="match status" value="1"/>
</dbReference>
<dbReference type="OrthoDB" id="9803916at2"/>
<dbReference type="EMBL" id="CP000749">
    <property type="protein sequence ID" value="ABR69113.1"/>
    <property type="molecule type" value="Genomic_DNA"/>
</dbReference>
<dbReference type="PANTHER" id="PTHR42978:SF2">
    <property type="entry name" value="102 KBASES UNSTABLE REGION: FROM 1 TO 119443"/>
    <property type="match status" value="1"/>
</dbReference>
<evidence type="ECO:0000259" key="6">
    <source>
        <dbReference type="SMART" id="SM00849"/>
    </source>
</evidence>
<feature type="domain" description="Metallo-beta-lactamase" evidence="6">
    <location>
        <begin position="32"/>
        <end position="244"/>
    </location>
</feature>
<dbReference type="KEGG" id="mmw:Mmwyl1_0171"/>
<evidence type="ECO:0000256" key="5">
    <source>
        <dbReference type="ARBA" id="ARBA00022833"/>
    </source>
</evidence>
<accession>A6VRN4</accession>
<dbReference type="Gene3D" id="3.60.15.10">
    <property type="entry name" value="Ribonuclease Z/Hydroxyacylglutathione hydrolase-like"/>
    <property type="match status" value="1"/>
</dbReference>
<dbReference type="PANTHER" id="PTHR42978">
    <property type="entry name" value="QUORUM-QUENCHING LACTONASE YTNP-RELATED-RELATED"/>
    <property type="match status" value="1"/>
</dbReference>
<dbReference type="STRING" id="400668.Mmwyl1_0171"/>
<dbReference type="GO" id="GO:0016787">
    <property type="term" value="F:hydrolase activity"/>
    <property type="evidence" value="ECO:0007669"/>
    <property type="project" value="UniProtKB-KW"/>
</dbReference>
<dbReference type="SUPFAM" id="SSF56281">
    <property type="entry name" value="Metallo-hydrolase/oxidoreductase"/>
    <property type="match status" value="1"/>
</dbReference>
<keyword evidence="3" id="KW-0479">Metal-binding</keyword>
<evidence type="ECO:0000256" key="1">
    <source>
        <dbReference type="ARBA" id="ARBA00001947"/>
    </source>
</evidence>
<gene>
    <name evidence="7" type="ordered locus">Mmwyl1_0171</name>
</gene>
<dbReference type="Pfam" id="PF00753">
    <property type="entry name" value="Lactamase_B"/>
    <property type="match status" value="1"/>
</dbReference>
<dbReference type="InterPro" id="IPR001279">
    <property type="entry name" value="Metallo-B-lactamas"/>
</dbReference>
<name>A6VRN4_MARMS</name>
<dbReference type="AlphaFoldDB" id="A6VRN4"/>
<evidence type="ECO:0000256" key="4">
    <source>
        <dbReference type="ARBA" id="ARBA00022801"/>
    </source>
</evidence>
<proteinExistence type="inferred from homology"/>
<dbReference type="GO" id="GO:0046872">
    <property type="term" value="F:metal ion binding"/>
    <property type="evidence" value="ECO:0007669"/>
    <property type="project" value="UniProtKB-KW"/>
</dbReference>
<keyword evidence="4" id="KW-0378">Hydrolase</keyword>